<dbReference type="AlphaFoldDB" id="A0A239MJM6"/>
<name>A0A239MJM6_9PSED</name>
<reference evidence="2 5" key="1">
    <citation type="submission" date="2016-10" db="EMBL/GenBank/DDBJ databases">
        <authorList>
            <person name="de Groot N.N."/>
        </authorList>
    </citation>
    <scope>NUCLEOTIDE SEQUENCE [LARGE SCALE GENOMIC DNA]</scope>
    <source>
        <strain evidence="2 5">CCM 7361</strain>
    </source>
</reference>
<dbReference type="EMBL" id="FNEC01000003">
    <property type="protein sequence ID" value="SDI22080.1"/>
    <property type="molecule type" value="Genomic_DNA"/>
</dbReference>
<dbReference type="InterPro" id="IPR036291">
    <property type="entry name" value="NAD(P)-bd_dom_sf"/>
</dbReference>
<evidence type="ECO:0000259" key="1">
    <source>
        <dbReference type="Pfam" id="PF03435"/>
    </source>
</evidence>
<evidence type="ECO:0000313" key="2">
    <source>
        <dbReference type="EMBL" id="SDI22080.1"/>
    </source>
</evidence>
<dbReference type="Gene3D" id="3.40.50.720">
    <property type="entry name" value="NAD(P)-binding Rossmann-like Domain"/>
    <property type="match status" value="1"/>
</dbReference>
<dbReference type="Proteomes" id="UP000198309">
    <property type="component" value="Unassembled WGS sequence"/>
</dbReference>
<evidence type="ECO:0000313" key="5">
    <source>
        <dbReference type="Proteomes" id="UP000199693"/>
    </source>
</evidence>
<accession>A0A239MJM6</accession>
<dbReference type="PANTHER" id="PTHR43781:SF1">
    <property type="entry name" value="SACCHAROPINE DEHYDROGENASE"/>
    <property type="match status" value="1"/>
</dbReference>
<dbReference type="EMBL" id="FZPC01000027">
    <property type="protein sequence ID" value="SNT42896.1"/>
    <property type="molecule type" value="Genomic_DNA"/>
</dbReference>
<proteinExistence type="predicted"/>
<dbReference type="Pfam" id="PF03435">
    <property type="entry name" value="Sacchrp_dh_NADP"/>
    <property type="match status" value="1"/>
</dbReference>
<protein>
    <submittedName>
        <fullName evidence="2">Saccharopine dehydrogenase NADP binding domain-containing protein</fullName>
    </submittedName>
</protein>
<reference evidence="3 4" key="2">
    <citation type="submission" date="2017-06" db="EMBL/GenBank/DDBJ databases">
        <authorList>
            <person name="Varghese N."/>
            <person name="Submissions S."/>
        </authorList>
    </citation>
    <scope>NUCLEOTIDE SEQUENCE [LARGE SCALE GENOMIC DNA]</scope>
    <source>
        <strain evidence="3 4">RLD-1</strain>
    </source>
</reference>
<organism evidence="2 5">
    <name type="scientific">Pseudomonas delhiensis</name>
    <dbReference type="NCBI Taxonomy" id="366289"/>
    <lineage>
        <taxon>Bacteria</taxon>
        <taxon>Pseudomonadati</taxon>
        <taxon>Pseudomonadota</taxon>
        <taxon>Gammaproteobacteria</taxon>
        <taxon>Pseudomonadales</taxon>
        <taxon>Pseudomonadaceae</taxon>
        <taxon>Pseudomonas</taxon>
    </lineage>
</organism>
<sequence>MNGDPIGLLGASGSVGREVVRLLRLRHPLRIGGRDLRVLQRLAAEQDDVQAHALDLNDEGALRGFVDGCRLVLNCAGPSYRVLDRVARVALAAGADYLDVGGDDPLWQRLAGRVPEGRRALLSAGMLPGLSGLLPRYLAAGLQRIDEMRCYAGGLGVFSASAAEDFLLSLDPAHGFGRARQAWRDGRAIAWNGAPAEALRRPWLGNRELLAMPYLGAEGRRLFAALDVASGCAFNLFEDGQLLACLRRIQGRGGPGEDSSGAIAGLVAASRLDAAGRTPYQVLAVELRGRSGEGDVQRSAWLRGGDGSRLTAATAAFAVECLERLPAGLHFAAEVLPPGECLERLRAWLPELRLGQGEAAAGACPVEEGAL</sequence>
<gene>
    <name evidence="2" type="ORF">SAMN05216189_100372</name>
    <name evidence="3" type="ORF">SAMN06295949_12719</name>
</gene>
<dbReference type="RefSeq" id="WP_244160873.1">
    <property type="nucleotide sequence ID" value="NZ_FNEC01000003.1"/>
</dbReference>
<dbReference type="PANTHER" id="PTHR43781">
    <property type="entry name" value="SACCHAROPINE DEHYDROGENASE"/>
    <property type="match status" value="1"/>
</dbReference>
<dbReference type="SUPFAM" id="SSF51735">
    <property type="entry name" value="NAD(P)-binding Rossmann-fold domains"/>
    <property type="match status" value="1"/>
</dbReference>
<keyword evidence="4" id="KW-1185">Reference proteome</keyword>
<evidence type="ECO:0000313" key="4">
    <source>
        <dbReference type="Proteomes" id="UP000198309"/>
    </source>
</evidence>
<dbReference type="Proteomes" id="UP000199693">
    <property type="component" value="Unassembled WGS sequence"/>
</dbReference>
<feature type="domain" description="Saccharopine dehydrogenase NADP binding" evidence="1">
    <location>
        <begin position="6"/>
        <end position="100"/>
    </location>
</feature>
<evidence type="ECO:0000313" key="3">
    <source>
        <dbReference type="EMBL" id="SNT42896.1"/>
    </source>
</evidence>
<dbReference type="InterPro" id="IPR005097">
    <property type="entry name" value="Sacchrp_dh_NADP-bd"/>
</dbReference>